<feature type="domain" description="PNPLA" evidence="4">
    <location>
        <begin position="5"/>
        <end position="199"/>
    </location>
</feature>
<proteinExistence type="predicted"/>
<keyword evidence="6" id="KW-1185">Reference proteome</keyword>
<dbReference type="STRING" id="1308866.J416_05528"/>
<dbReference type="CDD" id="cd07207">
    <property type="entry name" value="Pat_ExoU_VipD_like"/>
    <property type="match status" value="1"/>
</dbReference>
<dbReference type="InterPro" id="IPR016035">
    <property type="entry name" value="Acyl_Trfase/lysoPLipase"/>
</dbReference>
<feature type="active site" description="Nucleophile" evidence="2">
    <location>
        <position position="38"/>
    </location>
</feature>
<dbReference type="InterPro" id="IPR052580">
    <property type="entry name" value="Lipid_Hydrolase"/>
</dbReference>
<dbReference type="SUPFAM" id="SSF52151">
    <property type="entry name" value="FabD/lysophospholipase-like"/>
    <property type="match status" value="1"/>
</dbReference>
<accession>N4WAY4</accession>
<keyword evidence="3" id="KW-0812">Transmembrane</keyword>
<evidence type="ECO:0000256" key="2">
    <source>
        <dbReference type="PROSITE-ProRule" id="PRU01161"/>
    </source>
</evidence>
<dbReference type="PANTHER" id="PTHR46394:SF1">
    <property type="entry name" value="PNPLA DOMAIN-CONTAINING PROTEIN"/>
    <property type="match status" value="1"/>
</dbReference>
<dbReference type="PATRIC" id="fig|1308866.3.peg.1118"/>
<keyword evidence="3" id="KW-0472">Membrane</keyword>
<dbReference type="PROSITE" id="PS51635">
    <property type="entry name" value="PNPLA"/>
    <property type="match status" value="1"/>
</dbReference>
<dbReference type="Pfam" id="PF01734">
    <property type="entry name" value="Patatin"/>
    <property type="match status" value="1"/>
</dbReference>
<dbReference type="Gene3D" id="3.40.1090.10">
    <property type="entry name" value="Cytosolic phospholipase A2 catalytic domain"/>
    <property type="match status" value="2"/>
</dbReference>
<gene>
    <name evidence="5" type="ORF">J416_05528</name>
</gene>
<dbReference type="OrthoDB" id="9770965at2"/>
<evidence type="ECO:0000256" key="1">
    <source>
        <dbReference type="ARBA" id="ARBA00023098"/>
    </source>
</evidence>
<keyword evidence="2" id="KW-0378">Hydrolase</keyword>
<reference evidence="5 6" key="1">
    <citation type="submission" date="2013-03" db="EMBL/GenBank/DDBJ databases">
        <title>Draft genome sequence of Gracibacillus halophilus YIM-C55.5, a moderately halophilic and thermophilic organism from the Xiaochaidamu salt lake.</title>
        <authorList>
            <person name="Sugumar T."/>
            <person name="Polireddy D.R."/>
            <person name="Antony A."/>
            <person name="Madhava Y.R."/>
            <person name="Sivakumar N."/>
        </authorList>
    </citation>
    <scope>NUCLEOTIDE SEQUENCE [LARGE SCALE GENOMIC DNA]</scope>
    <source>
        <strain evidence="5 6">YIM-C55.5</strain>
    </source>
</reference>
<dbReference type="EMBL" id="APML01000019">
    <property type="protein sequence ID" value="ENH97448.1"/>
    <property type="molecule type" value="Genomic_DNA"/>
</dbReference>
<comment type="caution">
    <text evidence="2">Lacks conserved residue(s) required for the propagation of feature annotation.</text>
</comment>
<evidence type="ECO:0000259" key="4">
    <source>
        <dbReference type="PROSITE" id="PS51635"/>
    </source>
</evidence>
<name>N4WAY4_9BACI</name>
<sequence length="305" mass="35358">MQIDGVFSGGGVKAFVFIGALEALEDRGISFYRVAGTSAGALFATLVVAGYRSSQLKEMFLQLDLSTFLDQSRWGKYFPFIKWLTLYKTMGLYRGKAFETWLMKQLKRQGIHTFHDIMDHRLRIVAADITLSRIVVFPDDLDRYYHINPRHFSIAQAVRSSISIPYFFRPAKIINPLSKQRSLLVDGMISSNFPLWLFDQDDQVKNARPVLGMQLTDPKQYFAHKKVNNAVDLLKAMIDTMRKASDTRYISKNVANKILFFPVDEIDSTRFDLTREEKERLIDYGYQRTTSFLRQWLYNGTKQQI</sequence>
<dbReference type="AlphaFoldDB" id="N4WAY4"/>
<organism evidence="5 6">
    <name type="scientific">Gracilibacillus halophilus YIM-C55.5</name>
    <dbReference type="NCBI Taxonomy" id="1308866"/>
    <lineage>
        <taxon>Bacteria</taxon>
        <taxon>Bacillati</taxon>
        <taxon>Bacillota</taxon>
        <taxon>Bacilli</taxon>
        <taxon>Bacillales</taxon>
        <taxon>Bacillaceae</taxon>
        <taxon>Gracilibacillus</taxon>
    </lineage>
</organism>
<dbReference type="RefSeq" id="WP_003466417.1">
    <property type="nucleotide sequence ID" value="NZ_APML01000019.1"/>
</dbReference>
<dbReference type="GO" id="GO:0016042">
    <property type="term" value="P:lipid catabolic process"/>
    <property type="evidence" value="ECO:0007669"/>
    <property type="project" value="UniProtKB-UniRule"/>
</dbReference>
<dbReference type="PANTHER" id="PTHR46394">
    <property type="entry name" value="ANNEXIN"/>
    <property type="match status" value="1"/>
</dbReference>
<feature type="short sequence motif" description="GXSXG" evidence="2">
    <location>
        <begin position="36"/>
        <end position="40"/>
    </location>
</feature>
<protein>
    <submittedName>
        <fullName evidence="5">Phospholipase</fullName>
    </submittedName>
</protein>
<keyword evidence="2" id="KW-0442">Lipid degradation</keyword>
<evidence type="ECO:0000313" key="6">
    <source>
        <dbReference type="Proteomes" id="UP000012283"/>
    </source>
</evidence>
<feature type="active site" description="Proton acceptor" evidence="2">
    <location>
        <position position="186"/>
    </location>
</feature>
<feature type="transmembrane region" description="Helical" evidence="3">
    <location>
        <begin position="31"/>
        <end position="51"/>
    </location>
</feature>
<keyword evidence="1 2" id="KW-0443">Lipid metabolism</keyword>
<dbReference type="GO" id="GO:0016787">
    <property type="term" value="F:hydrolase activity"/>
    <property type="evidence" value="ECO:0007669"/>
    <property type="project" value="UniProtKB-UniRule"/>
</dbReference>
<evidence type="ECO:0000313" key="5">
    <source>
        <dbReference type="EMBL" id="ENH97448.1"/>
    </source>
</evidence>
<dbReference type="Proteomes" id="UP000012283">
    <property type="component" value="Unassembled WGS sequence"/>
</dbReference>
<dbReference type="InterPro" id="IPR002641">
    <property type="entry name" value="PNPLA_dom"/>
</dbReference>
<comment type="caution">
    <text evidence="5">The sequence shown here is derived from an EMBL/GenBank/DDBJ whole genome shotgun (WGS) entry which is preliminary data.</text>
</comment>
<evidence type="ECO:0000256" key="3">
    <source>
        <dbReference type="SAM" id="Phobius"/>
    </source>
</evidence>
<keyword evidence="3" id="KW-1133">Transmembrane helix</keyword>
<dbReference type="eggNOG" id="COG1752">
    <property type="taxonomic scope" value="Bacteria"/>
</dbReference>